<name>A0ABW1SQD7_9LACO</name>
<dbReference type="PROSITE" id="PS00383">
    <property type="entry name" value="TYR_PHOSPHATASE_1"/>
    <property type="match status" value="1"/>
</dbReference>
<dbReference type="Proteomes" id="UP001596254">
    <property type="component" value="Unassembled WGS sequence"/>
</dbReference>
<evidence type="ECO:0000313" key="3">
    <source>
        <dbReference type="EMBL" id="MFC6206323.1"/>
    </source>
</evidence>
<dbReference type="InterPro" id="IPR026893">
    <property type="entry name" value="Tyr/Ser_Pase_IphP-type"/>
</dbReference>
<keyword evidence="4" id="KW-1185">Reference proteome</keyword>
<dbReference type="InterPro" id="IPR029021">
    <property type="entry name" value="Prot-tyrosine_phosphatase-like"/>
</dbReference>
<protein>
    <submittedName>
        <fullName evidence="3">Tyrosine-protein phosphatase</fullName>
        <ecNumber evidence="3">3.1.3.48</ecNumber>
    </submittedName>
</protein>
<dbReference type="InterPro" id="IPR016130">
    <property type="entry name" value="Tyr_Pase_AS"/>
</dbReference>
<dbReference type="PANTHER" id="PTHR31126:SF1">
    <property type="entry name" value="TYROSINE SPECIFIC PROTEIN PHOSPHATASES DOMAIN-CONTAINING PROTEIN"/>
    <property type="match status" value="1"/>
</dbReference>
<gene>
    <name evidence="3" type="ORF">ACFP1G_02365</name>
</gene>
<comment type="similarity">
    <text evidence="1">Belongs to the protein-tyrosine phosphatase family.</text>
</comment>
<dbReference type="EMBL" id="JBHSSK010000007">
    <property type="protein sequence ID" value="MFC6206323.1"/>
    <property type="molecule type" value="Genomic_DNA"/>
</dbReference>
<dbReference type="PANTHER" id="PTHR31126">
    <property type="entry name" value="TYROSINE-PROTEIN PHOSPHATASE"/>
    <property type="match status" value="1"/>
</dbReference>
<dbReference type="Pfam" id="PF13350">
    <property type="entry name" value="Y_phosphatase3"/>
    <property type="match status" value="1"/>
</dbReference>
<sequence>MKIRAILASVSCSLILLGVGAVPVQAATSKVDPALQPAVSKKLTPAIKLKGAQNVRDLGGYKTKSGQRVKKDRLLRSDSLEKLTKADTKKLVKKYHLKEIFDLRTKKQMAEKPDVKIAGVKYLHASVLGTKSNYDNDDAGMYRDMANKPAAKQSYRKLLVAAAKDKKGALLFHCSHGMDRTGTAAAILYTILGVDKADIQRDYLLSNTQLNVDWAKPDLLNLFYSQVKGKYGSMNNYIKKGLKITPTQIKQIKANYLTKA</sequence>
<dbReference type="RefSeq" id="WP_125692130.1">
    <property type="nucleotide sequence ID" value="NZ_JBHSSK010000007.1"/>
</dbReference>
<proteinExistence type="inferred from homology"/>
<dbReference type="SUPFAM" id="SSF52799">
    <property type="entry name" value="(Phosphotyrosine protein) phosphatases II"/>
    <property type="match status" value="1"/>
</dbReference>
<evidence type="ECO:0000256" key="2">
    <source>
        <dbReference type="SAM" id="SignalP"/>
    </source>
</evidence>
<evidence type="ECO:0000313" key="4">
    <source>
        <dbReference type="Proteomes" id="UP001596254"/>
    </source>
</evidence>
<dbReference type="EC" id="3.1.3.48" evidence="3"/>
<feature type="chain" id="PRO_5047147121" evidence="2">
    <location>
        <begin position="27"/>
        <end position="260"/>
    </location>
</feature>
<organism evidence="3 4">
    <name type="scientific">Levilactobacillus tongjiangensis</name>
    <dbReference type="NCBI Taxonomy" id="2486023"/>
    <lineage>
        <taxon>Bacteria</taxon>
        <taxon>Bacillati</taxon>
        <taxon>Bacillota</taxon>
        <taxon>Bacilli</taxon>
        <taxon>Lactobacillales</taxon>
        <taxon>Lactobacillaceae</taxon>
        <taxon>Levilactobacillus</taxon>
    </lineage>
</organism>
<feature type="signal peptide" evidence="2">
    <location>
        <begin position="1"/>
        <end position="26"/>
    </location>
</feature>
<evidence type="ECO:0000256" key="1">
    <source>
        <dbReference type="ARBA" id="ARBA00009580"/>
    </source>
</evidence>
<keyword evidence="3" id="KW-0378">Hydrolase</keyword>
<keyword evidence="2" id="KW-0732">Signal</keyword>
<dbReference type="Gene3D" id="3.90.190.10">
    <property type="entry name" value="Protein tyrosine phosphatase superfamily"/>
    <property type="match status" value="1"/>
</dbReference>
<dbReference type="GO" id="GO:0004725">
    <property type="term" value="F:protein tyrosine phosphatase activity"/>
    <property type="evidence" value="ECO:0007669"/>
    <property type="project" value="UniProtKB-EC"/>
</dbReference>
<reference evidence="4" key="1">
    <citation type="journal article" date="2019" name="Int. J. Syst. Evol. Microbiol.">
        <title>The Global Catalogue of Microorganisms (GCM) 10K type strain sequencing project: providing services to taxonomists for standard genome sequencing and annotation.</title>
        <authorList>
            <consortium name="The Broad Institute Genomics Platform"/>
            <consortium name="The Broad Institute Genome Sequencing Center for Infectious Disease"/>
            <person name="Wu L."/>
            <person name="Ma J."/>
        </authorList>
    </citation>
    <scope>NUCLEOTIDE SEQUENCE [LARGE SCALE GENOMIC DNA]</scope>
    <source>
        <strain evidence="4">CCM 8905</strain>
    </source>
</reference>
<accession>A0ABW1SQD7</accession>
<comment type="caution">
    <text evidence="3">The sequence shown here is derived from an EMBL/GenBank/DDBJ whole genome shotgun (WGS) entry which is preliminary data.</text>
</comment>